<feature type="active site" description="Proton donor" evidence="10">
    <location>
        <position position="206"/>
    </location>
</feature>
<dbReference type="PRINTS" id="PR00148">
    <property type="entry name" value="ENOLASE"/>
</dbReference>
<dbReference type="InterPro" id="IPR020811">
    <property type="entry name" value="Enolase_N"/>
</dbReference>
<evidence type="ECO:0000313" key="13">
    <source>
        <dbReference type="EMBL" id="GGB64802.1"/>
    </source>
</evidence>
<dbReference type="SUPFAM" id="SSF51604">
    <property type="entry name" value="Enolase C-terminal domain-like"/>
    <property type="match status" value="1"/>
</dbReference>
<comment type="similarity">
    <text evidence="2 10">Belongs to the enolase family.</text>
</comment>
<keyword evidence="10" id="KW-0479">Metal-binding</keyword>
<feature type="binding site" evidence="10">
    <location>
        <position position="243"/>
    </location>
    <ligand>
        <name>Mg(2+)</name>
        <dbReference type="ChEBI" id="CHEBI:18420"/>
    </ligand>
</feature>
<feature type="binding site" evidence="10">
    <location>
        <position position="164"/>
    </location>
    <ligand>
        <name>(2R)-2-phosphoglycerate</name>
        <dbReference type="ChEBI" id="CHEBI:58289"/>
    </ligand>
</feature>
<dbReference type="Pfam" id="PF03952">
    <property type="entry name" value="Enolase_N"/>
    <property type="match status" value="1"/>
</dbReference>
<dbReference type="SFLD" id="SFLDF00002">
    <property type="entry name" value="enolase"/>
    <property type="match status" value="1"/>
</dbReference>
<dbReference type="Proteomes" id="UP000628854">
    <property type="component" value="Unassembled WGS sequence"/>
</dbReference>
<dbReference type="InterPro" id="IPR036849">
    <property type="entry name" value="Enolase-like_C_sf"/>
</dbReference>
<gene>
    <name evidence="10 13" type="primary">eno</name>
    <name evidence="13" type="ORF">GCM10011503_12030</name>
</gene>
<keyword evidence="7 10" id="KW-0324">Glycolysis</keyword>
<dbReference type="PIRSF" id="PIRSF001400">
    <property type="entry name" value="Enolase"/>
    <property type="match status" value="1"/>
</dbReference>
<feature type="binding site" evidence="10">
    <location>
        <position position="286"/>
    </location>
    <ligand>
        <name>Mg(2+)</name>
        <dbReference type="ChEBI" id="CHEBI:18420"/>
    </ligand>
</feature>
<sequence>MADTPIKSVRGYSVWDSRGRPTVEVEIELQNGALGRAIAPAGASTGSGEAVDLRDGGLRFGGHGVGKAVASVNTEIAGQLVGMDAANQASIDKALIELDGTANKGRLGGNALIATSMAVAHAGAAAAGKPLWMWLSEGGDPMLPVPEIQIFGGGAHASGQMDLQDFMAVPHGASSFREATEWVAEVYRAAGDYMDSIGKRAGVADEGGYWPLFDSNEQAIEALVHSIKNAGFTPGTDIGVSLDIAATQMYRDGGYFLKREGRALSPDEWFDQLASWMEAYPILMIEDPFVEGDYDNHARFTAKFGDRAQIIGDDLLVTNTANIAAAAEKQACNTLLCKPNQAGTLSEAKAAHEAARTLGWGTVVSARSGETEDVTIAHLALGWGITQFKVGSFSRSERMAKWNEMLRLEQALGADARYAGRRPFERLS</sequence>
<keyword evidence="10" id="KW-0963">Cytoplasm</keyword>
<dbReference type="HAMAP" id="MF_00318">
    <property type="entry name" value="Enolase"/>
    <property type="match status" value="1"/>
</dbReference>
<protein>
    <recommendedName>
        <fullName evidence="4 10">Enolase</fullName>
        <ecNumber evidence="3 10">4.2.1.11</ecNumber>
    </recommendedName>
    <alternativeName>
        <fullName evidence="10">2-phospho-D-glycerate hydro-lyase</fullName>
    </alternativeName>
    <alternativeName>
        <fullName evidence="10">2-phosphoglycerate dehydratase</fullName>
    </alternativeName>
</protein>
<comment type="catalytic activity">
    <reaction evidence="10">
        <text>(2R)-2-phosphoglycerate = phosphoenolpyruvate + H2O</text>
        <dbReference type="Rhea" id="RHEA:10164"/>
        <dbReference type="ChEBI" id="CHEBI:15377"/>
        <dbReference type="ChEBI" id="CHEBI:58289"/>
        <dbReference type="ChEBI" id="CHEBI:58702"/>
        <dbReference type="EC" id="4.2.1.11"/>
    </reaction>
</comment>
<comment type="pathway">
    <text evidence="1 10">Carbohydrate degradation; glycolysis; pyruvate from D-glyceraldehyde 3-phosphate: step 4/5.</text>
</comment>
<evidence type="ECO:0000256" key="2">
    <source>
        <dbReference type="ARBA" id="ARBA00009604"/>
    </source>
</evidence>
<comment type="caution">
    <text evidence="13">The sequence shown here is derived from an EMBL/GenBank/DDBJ whole genome shotgun (WGS) entry which is preliminary data.</text>
</comment>
<organism evidence="13 14">
    <name type="scientific">Henriciella pelagia</name>
    <dbReference type="NCBI Taxonomy" id="1977912"/>
    <lineage>
        <taxon>Bacteria</taxon>
        <taxon>Pseudomonadati</taxon>
        <taxon>Pseudomonadota</taxon>
        <taxon>Alphaproteobacteria</taxon>
        <taxon>Hyphomonadales</taxon>
        <taxon>Hyphomonadaceae</taxon>
        <taxon>Henriciella</taxon>
    </lineage>
</organism>
<keyword evidence="8 10" id="KW-0456">Lyase</keyword>
<dbReference type="SFLD" id="SFLDG00178">
    <property type="entry name" value="enolase"/>
    <property type="match status" value="1"/>
</dbReference>
<evidence type="ECO:0000259" key="11">
    <source>
        <dbReference type="SMART" id="SM01192"/>
    </source>
</evidence>
<reference evidence="14" key="1">
    <citation type="journal article" date="2019" name="Int. J. Syst. Evol. Microbiol.">
        <title>The Global Catalogue of Microorganisms (GCM) 10K type strain sequencing project: providing services to taxonomists for standard genome sequencing and annotation.</title>
        <authorList>
            <consortium name="The Broad Institute Genomics Platform"/>
            <consortium name="The Broad Institute Genome Sequencing Center for Infectious Disease"/>
            <person name="Wu L."/>
            <person name="Ma J."/>
        </authorList>
    </citation>
    <scope>NUCLEOTIDE SEQUENCE [LARGE SCALE GENOMIC DNA]</scope>
    <source>
        <strain evidence="14">CGMCC 1.15928</strain>
    </source>
</reference>
<dbReference type="SFLD" id="SFLDS00001">
    <property type="entry name" value="Enolase"/>
    <property type="match status" value="1"/>
</dbReference>
<feature type="active site" description="Proton acceptor" evidence="10">
    <location>
        <position position="338"/>
    </location>
</feature>
<dbReference type="SMART" id="SM01193">
    <property type="entry name" value="Enolase_N"/>
    <property type="match status" value="1"/>
</dbReference>
<dbReference type="InterPro" id="IPR029017">
    <property type="entry name" value="Enolase-like_N"/>
</dbReference>
<feature type="domain" description="Enolase N-terminal" evidence="12">
    <location>
        <begin position="6"/>
        <end position="135"/>
    </location>
</feature>
<dbReference type="PANTHER" id="PTHR11902:SF1">
    <property type="entry name" value="ENOLASE"/>
    <property type="match status" value="1"/>
</dbReference>
<dbReference type="RefSeq" id="WP_084393424.1">
    <property type="nucleotide sequence ID" value="NZ_BMKF01000001.1"/>
</dbReference>
<dbReference type="EC" id="4.2.1.11" evidence="3 10"/>
<evidence type="ECO:0000256" key="8">
    <source>
        <dbReference type="ARBA" id="ARBA00023239"/>
    </source>
</evidence>
<accession>A0ABQ1JCD0</accession>
<name>A0ABQ1JCD0_9PROT</name>
<feature type="binding site" evidence="10">
    <location>
        <position position="389"/>
    </location>
    <ligand>
        <name>(2R)-2-phosphoglycerate</name>
        <dbReference type="ChEBI" id="CHEBI:58289"/>
    </ligand>
</feature>
<keyword evidence="6 10" id="KW-0460">Magnesium</keyword>
<evidence type="ECO:0000256" key="6">
    <source>
        <dbReference type="ARBA" id="ARBA00022842"/>
    </source>
</evidence>
<feature type="binding site" evidence="10">
    <location>
        <position position="368"/>
    </location>
    <ligand>
        <name>(2R)-2-phosphoglycerate</name>
        <dbReference type="ChEBI" id="CHEBI:58289"/>
    </ligand>
</feature>
<evidence type="ECO:0000313" key="14">
    <source>
        <dbReference type="Proteomes" id="UP000628854"/>
    </source>
</evidence>
<dbReference type="Gene3D" id="3.30.390.10">
    <property type="entry name" value="Enolase-like, N-terminal domain"/>
    <property type="match status" value="1"/>
</dbReference>
<dbReference type="Pfam" id="PF00113">
    <property type="entry name" value="Enolase_C"/>
    <property type="match status" value="1"/>
</dbReference>
<evidence type="ECO:0000256" key="7">
    <source>
        <dbReference type="ARBA" id="ARBA00023152"/>
    </source>
</evidence>
<comment type="function">
    <text evidence="9 10">Catalyzes the reversible conversion of 2-phosphoglycerate (2-PG) into phosphoenolpyruvate (PEP). It is essential for the degradation of carbohydrates via glycolysis.</text>
</comment>
<evidence type="ECO:0000256" key="5">
    <source>
        <dbReference type="ARBA" id="ARBA00022525"/>
    </source>
</evidence>
<dbReference type="NCBIfam" id="TIGR01060">
    <property type="entry name" value="eno"/>
    <property type="match status" value="1"/>
</dbReference>
<feature type="binding site" evidence="10">
    <location>
        <position position="367"/>
    </location>
    <ligand>
        <name>(2R)-2-phosphoglycerate</name>
        <dbReference type="ChEBI" id="CHEBI:58289"/>
    </ligand>
</feature>
<dbReference type="EMBL" id="BMKF01000001">
    <property type="protein sequence ID" value="GGB64802.1"/>
    <property type="molecule type" value="Genomic_DNA"/>
</dbReference>
<comment type="subcellular location">
    <subcellularLocation>
        <location evidence="10">Cytoplasm</location>
    </subcellularLocation>
    <subcellularLocation>
        <location evidence="10">Secreted</location>
    </subcellularLocation>
    <subcellularLocation>
        <location evidence="10">Cell surface</location>
    </subcellularLocation>
    <text evidence="10">Fractions of enolase are present in both the cytoplasm and on the cell surface.</text>
</comment>
<feature type="domain" description="Enolase C-terminal TIM barrel" evidence="11">
    <location>
        <begin position="140"/>
        <end position="426"/>
    </location>
</feature>
<dbReference type="PANTHER" id="PTHR11902">
    <property type="entry name" value="ENOLASE"/>
    <property type="match status" value="1"/>
</dbReference>
<dbReference type="InterPro" id="IPR000941">
    <property type="entry name" value="Enolase"/>
</dbReference>
<dbReference type="SMART" id="SM01192">
    <property type="entry name" value="Enolase_C"/>
    <property type="match status" value="1"/>
</dbReference>
<evidence type="ECO:0000256" key="10">
    <source>
        <dbReference type="HAMAP-Rule" id="MF_00318"/>
    </source>
</evidence>
<evidence type="ECO:0000256" key="3">
    <source>
        <dbReference type="ARBA" id="ARBA00012058"/>
    </source>
</evidence>
<dbReference type="Gene3D" id="3.20.20.120">
    <property type="entry name" value="Enolase-like C-terminal domain"/>
    <property type="match status" value="1"/>
</dbReference>
<evidence type="ECO:0000256" key="9">
    <source>
        <dbReference type="ARBA" id="ARBA00045763"/>
    </source>
</evidence>
<dbReference type="SUPFAM" id="SSF54826">
    <property type="entry name" value="Enolase N-terminal domain-like"/>
    <property type="match status" value="1"/>
</dbReference>
<dbReference type="InterPro" id="IPR020810">
    <property type="entry name" value="Enolase_C"/>
</dbReference>
<keyword evidence="14" id="KW-1185">Reference proteome</keyword>
<feature type="binding site" evidence="10">
    <location>
        <position position="313"/>
    </location>
    <ligand>
        <name>Mg(2+)</name>
        <dbReference type="ChEBI" id="CHEBI:18420"/>
    </ligand>
</feature>
<evidence type="ECO:0000256" key="1">
    <source>
        <dbReference type="ARBA" id="ARBA00005031"/>
    </source>
</evidence>
<comment type="cofactor">
    <cofactor evidence="10">
        <name>Mg(2+)</name>
        <dbReference type="ChEBI" id="CHEBI:18420"/>
    </cofactor>
    <text evidence="10">Binds a second Mg(2+) ion via substrate during catalysis.</text>
</comment>
<keyword evidence="5 10" id="KW-0964">Secreted</keyword>
<dbReference type="CDD" id="cd03313">
    <property type="entry name" value="enolase"/>
    <property type="match status" value="1"/>
</dbReference>
<proteinExistence type="inferred from homology"/>
<evidence type="ECO:0000256" key="4">
    <source>
        <dbReference type="ARBA" id="ARBA00017068"/>
    </source>
</evidence>
<evidence type="ECO:0000259" key="12">
    <source>
        <dbReference type="SMART" id="SM01193"/>
    </source>
</evidence>
<feature type="binding site" evidence="10">
    <location>
        <position position="338"/>
    </location>
    <ligand>
        <name>(2R)-2-phosphoglycerate</name>
        <dbReference type="ChEBI" id="CHEBI:58289"/>
    </ligand>
</feature>